<organism evidence="5 6">
    <name type="scientific">Streptomyces armeniacus</name>
    <dbReference type="NCBI Taxonomy" id="83291"/>
    <lineage>
        <taxon>Bacteria</taxon>
        <taxon>Bacillati</taxon>
        <taxon>Actinomycetota</taxon>
        <taxon>Actinomycetes</taxon>
        <taxon>Kitasatosporales</taxon>
        <taxon>Streptomycetaceae</taxon>
        <taxon>Streptomyces</taxon>
    </lineage>
</organism>
<dbReference type="InterPro" id="IPR050109">
    <property type="entry name" value="HTH-type_TetR-like_transc_reg"/>
</dbReference>
<feature type="domain" description="HTH tetR-type" evidence="4">
    <location>
        <begin position="11"/>
        <end position="72"/>
    </location>
</feature>
<evidence type="ECO:0000313" key="5">
    <source>
        <dbReference type="EMBL" id="AXK31793.1"/>
    </source>
</evidence>
<dbReference type="EMBL" id="CP031320">
    <property type="protein sequence ID" value="AXK31793.1"/>
    <property type="molecule type" value="Genomic_DNA"/>
</dbReference>
<gene>
    <name evidence="5" type="ORF">DVA86_03180</name>
</gene>
<name>A0A345XJH7_9ACTN</name>
<dbReference type="Proteomes" id="UP000254425">
    <property type="component" value="Chromosome"/>
</dbReference>
<dbReference type="InterPro" id="IPR001647">
    <property type="entry name" value="HTH_TetR"/>
</dbReference>
<dbReference type="Pfam" id="PF00440">
    <property type="entry name" value="TetR_N"/>
    <property type="match status" value="1"/>
</dbReference>
<dbReference type="GO" id="GO:0000976">
    <property type="term" value="F:transcription cis-regulatory region binding"/>
    <property type="evidence" value="ECO:0007669"/>
    <property type="project" value="TreeGrafter"/>
</dbReference>
<sequence length="254" mass="26513">MTARKPRADAQRNRENVLAAADALFARHESARSVSMDDVAAAAGVGKGTLFRRFGDRTGLIRAVFEARTDTLRQAVEHGPAPLGPRTEPRRRVLALLDALLCFKLDNRHLSLALEEAGSGSPYQAAHYTWWHGTLRDTLRRLPSPETGPDAETGRPAAKGGPAADGGPDAETGPAADGEPAATAPDGAQQPLGPCDFTAHALLAATRADLVEHLVGPQGVPPDILRARLAAHVARVLDAGTPPGATPAAPAQPC</sequence>
<proteinExistence type="predicted"/>
<keyword evidence="1 2" id="KW-0238">DNA-binding</keyword>
<protein>
    <submittedName>
        <fullName evidence="5">TetR family transcriptional regulator</fullName>
    </submittedName>
</protein>
<feature type="region of interest" description="Disordered" evidence="3">
    <location>
        <begin position="139"/>
        <end position="193"/>
    </location>
</feature>
<evidence type="ECO:0000313" key="6">
    <source>
        <dbReference type="Proteomes" id="UP000254425"/>
    </source>
</evidence>
<accession>A0A345XJH7</accession>
<dbReference type="RefSeq" id="WP_208875586.1">
    <property type="nucleotide sequence ID" value="NZ_CP031320.1"/>
</dbReference>
<dbReference type="InterPro" id="IPR009057">
    <property type="entry name" value="Homeodomain-like_sf"/>
</dbReference>
<evidence type="ECO:0000256" key="1">
    <source>
        <dbReference type="ARBA" id="ARBA00023125"/>
    </source>
</evidence>
<dbReference type="PROSITE" id="PS50977">
    <property type="entry name" value="HTH_TETR_2"/>
    <property type="match status" value="1"/>
</dbReference>
<dbReference type="SUPFAM" id="SSF46689">
    <property type="entry name" value="Homeodomain-like"/>
    <property type="match status" value="1"/>
</dbReference>
<evidence type="ECO:0000256" key="2">
    <source>
        <dbReference type="PROSITE-ProRule" id="PRU00335"/>
    </source>
</evidence>
<dbReference type="KEGG" id="sarm:DVA86_03180"/>
<feature type="compositionally biased region" description="Low complexity" evidence="3">
    <location>
        <begin position="154"/>
        <end position="178"/>
    </location>
</feature>
<dbReference type="PANTHER" id="PTHR30055">
    <property type="entry name" value="HTH-TYPE TRANSCRIPTIONAL REGULATOR RUTR"/>
    <property type="match status" value="1"/>
</dbReference>
<dbReference type="Gene3D" id="1.10.357.10">
    <property type="entry name" value="Tetracycline Repressor, domain 2"/>
    <property type="match status" value="1"/>
</dbReference>
<dbReference type="AlphaFoldDB" id="A0A345XJH7"/>
<dbReference type="GO" id="GO:0003700">
    <property type="term" value="F:DNA-binding transcription factor activity"/>
    <property type="evidence" value="ECO:0007669"/>
    <property type="project" value="TreeGrafter"/>
</dbReference>
<evidence type="ECO:0000259" key="4">
    <source>
        <dbReference type="PROSITE" id="PS50977"/>
    </source>
</evidence>
<reference evidence="5 6" key="1">
    <citation type="submission" date="2018-07" db="EMBL/GenBank/DDBJ databases">
        <title>Draft genome of the type strain Streptomyces armeniacus ATCC 15676.</title>
        <authorList>
            <person name="Labana P."/>
            <person name="Gosse J.T."/>
            <person name="Boddy C.N."/>
        </authorList>
    </citation>
    <scope>NUCLEOTIDE SEQUENCE [LARGE SCALE GENOMIC DNA]</scope>
    <source>
        <strain evidence="5 6">ATCC 15676</strain>
    </source>
</reference>
<evidence type="ECO:0000256" key="3">
    <source>
        <dbReference type="SAM" id="MobiDB-lite"/>
    </source>
</evidence>
<keyword evidence="6" id="KW-1185">Reference proteome</keyword>
<dbReference type="PANTHER" id="PTHR30055:SF209">
    <property type="entry name" value="POSSIBLE TRANSCRIPTIONAL REGULATORY PROTEIN (PROBABLY TETR-FAMILY)"/>
    <property type="match status" value="1"/>
</dbReference>
<feature type="DNA-binding region" description="H-T-H motif" evidence="2">
    <location>
        <begin position="35"/>
        <end position="54"/>
    </location>
</feature>